<reference evidence="9 10" key="2">
    <citation type="submission" date="2016-06" db="EMBL/GenBank/DDBJ databases">
        <title>Pedobacter psychrophilus sp. nov., isolated from Antarctic fragmentary rock.</title>
        <authorList>
            <person name="Svec P."/>
        </authorList>
    </citation>
    <scope>NUCLEOTIDE SEQUENCE [LARGE SCALE GENOMIC DNA]</scope>
    <source>
        <strain evidence="9 10">CCM 8644</strain>
    </source>
</reference>
<feature type="transmembrane region" description="Helical" evidence="8">
    <location>
        <begin position="39"/>
        <end position="61"/>
    </location>
</feature>
<evidence type="ECO:0000256" key="5">
    <source>
        <dbReference type="ARBA" id="ARBA00022840"/>
    </source>
</evidence>
<feature type="transmembrane region" description="Helical" evidence="8">
    <location>
        <begin position="243"/>
        <end position="264"/>
    </location>
</feature>
<accession>A0A179DDP8</accession>
<feature type="transmembrane region" description="Helical" evidence="8">
    <location>
        <begin position="279"/>
        <end position="300"/>
    </location>
</feature>
<keyword evidence="4" id="KW-0547">Nucleotide-binding</keyword>
<feature type="transmembrane region" description="Helical" evidence="8">
    <location>
        <begin position="136"/>
        <end position="156"/>
    </location>
</feature>
<dbReference type="PANTHER" id="PTHR31081">
    <property type="entry name" value="UREIDE PERMEASE 1-RELATED-RELATED"/>
    <property type="match status" value="1"/>
</dbReference>
<name>A0A179DDP8_9SPHI</name>
<evidence type="ECO:0000256" key="6">
    <source>
        <dbReference type="ARBA" id="ARBA00022989"/>
    </source>
</evidence>
<dbReference type="InterPro" id="IPR009834">
    <property type="entry name" value="Ureide_permease"/>
</dbReference>
<comment type="subcellular location">
    <subcellularLocation>
        <location evidence="1">Membrane</location>
        <topology evidence="1">Multi-pass membrane protein</topology>
    </subcellularLocation>
</comment>
<dbReference type="GO" id="GO:0016020">
    <property type="term" value="C:membrane"/>
    <property type="evidence" value="ECO:0007669"/>
    <property type="project" value="UniProtKB-SubCell"/>
</dbReference>
<gene>
    <name evidence="9" type="ORF">A5893_12910</name>
</gene>
<keyword evidence="5" id="KW-0067">ATP-binding</keyword>
<dbReference type="PANTHER" id="PTHR31081:SF5">
    <property type="entry name" value="UREIDE PERMEASE 1-RELATED"/>
    <property type="match status" value="1"/>
</dbReference>
<evidence type="ECO:0000256" key="4">
    <source>
        <dbReference type="ARBA" id="ARBA00022741"/>
    </source>
</evidence>
<keyword evidence="7 8" id="KW-0472">Membrane</keyword>
<dbReference type="STRING" id="1826909.A5893_12910"/>
<keyword evidence="2" id="KW-0813">Transport</keyword>
<dbReference type="RefSeq" id="WP_068823084.1">
    <property type="nucleotide sequence ID" value="NZ_LWHJ01000029.1"/>
</dbReference>
<sequence length="333" mass="35563">MFIIQSYSTAILFCVITMLCWGSWANTQKLASKTWRFELFYWDYVIGILLFSIISALTLGSFGTEGRSFIADLKQADSSNIGSALLGGVIFNAANILFSAAIAIAGMSVAFPVAIGLALVLGVIVNYSAAAKGDPVLLFLGVAFVAVAIIFNAIAYKNKNIAEKKVSAKGILLSLVAGVLMSFFYRFIAASMDLDNFVSPAAGKMTPYTAVFIFSVGIFLSNFIFNTILIRKPFEGTPTSYKAYFNGSFSTHLTGVLGGLIWGLGNSLNLIAAGKAGPAISYGLGQGATLIAALWGVFVWKEFKNSSKSVNNLIIAMFLFFIVGLAFLIYSGV</sequence>
<keyword evidence="6 8" id="KW-1133">Transmembrane helix</keyword>
<evidence type="ECO:0000313" key="10">
    <source>
        <dbReference type="Proteomes" id="UP000078459"/>
    </source>
</evidence>
<dbReference type="GO" id="GO:0005274">
    <property type="term" value="F:allantoin:proton symporter activity"/>
    <property type="evidence" value="ECO:0007669"/>
    <property type="project" value="TreeGrafter"/>
</dbReference>
<dbReference type="EMBL" id="LWHJ01000029">
    <property type="protein sequence ID" value="OAQ38932.1"/>
    <property type="molecule type" value="Genomic_DNA"/>
</dbReference>
<dbReference type="Proteomes" id="UP000078459">
    <property type="component" value="Unassembled WGS sequence"/>
</dbReference>
<keyword evidence="10" id="KW-1185">Reference proteome</keyword>
<feature type="transmembrane region" description="Helical" evidence="8">
    <location>
        <begin position="109"/>
        <end position="130"/>
    </location>
</feature>
<comment type="caution">
    <text evidence="9">The sequence shown here is derived from an EMBL/GenBank/DDBJ whole genome shotgun (WGS) entry which is preliminary data.</text>
</comment>
<dbReference type="InterPro" id="IPR030189">
    <property type="entry name" value="UPS_plant"/>
</dbReference>
<reference evidence="9 10" key="1">
    <citation type="submission" date="2016-04" db="EMBL/GenBank/DDBJ databases">
        <authorList>
            <person name="Evans L.H."/>
            <person name="Alamgir A."/>
            <person name="Owens N."/>
            <person name="Weber N.D."/>
            <person name="Virtaneva K."/>
            <person name="Barbian K."/>
            <person name="Babar A."/>
            <person name="Rosenke K."/>
        </authorList>
    </citation>
    <scope>NUCLEOTIDE SEQUENCE [LARGE SCALE GENOMIC DNA]</scope>
    <source>
        <strain evidence="9 10">CCM 8644</strain>
    </source>
</reference>
<evidence type="ECO:0000256" key="3">
    <source>
        <dbReference type="ARBA" id="ARBA00022692"/>
    </source>
</evidence>
<feature type="transmembrane region" description="Helical" evidence="8">
    <location>
        <begin position="81"/>
        <end position="102"/>
    </location>
</feature>
<evidence type="ECO:0000256" key="7">
    <source>
        <dbReference type="ARBA" id="ARBA00023136"/>
    </source>
</evidence>
<feature type="transmembrane region" description="Helical" evidence="8">
    <location>
        <begin position="208"/>
        <end position="231"/>
    </location>
</feature>
<feature type="transmembrane region" description="Helical" evidence="8">
    <location>
        <begin position="168"/>
        <end position="188"/>
    </location>
</feature>
<dbReference type="OrthoDB" id="110585at2"/>
<feature type="transmembrane region" description="Helical" evidence="8">
    <location>
        <begin position="312"/>
        <end position="330"/>
    </location>
</feature>
<evidence type="ECO:0000256" key="1">
    <source>
        <dbReference type="ARBA" id="ARBA00004141"/>
    </source>
</evidence>
<keyword evidence="3 8" id="KW-0812">Transmembrane</keyword>
<evidence type="ECO:0000256" key="2">
    <source>
        <dbReference type="ARBA" id="ARBA00022448"/>
    </source>
</evidence>
<dbReference type="Pfam" id="PF07168">
    <property type="entry name" value="Ureide_permease"/>
    <property type="match status" value="2"/>
</dbReference>
<evidence type="ECO:0000256" key="8">
    <source>
        <dbReference type="SAM" id="Phobius"/>
    </source>
</evidence>
<evidence type="ECO:0000313" key="9">
    <source>
        <dbReference type="EMBL" id="OAQ38932.1"/>
    </source>
</evidence>
<proteinExistence type="predicted"/>
<feature type="transmembrane region" description="Helical" evidence="8">
    <location>
        <begin position="6"/>
        <end position="27"/>
    </location>
</feature>
<dbReference type="AlphaFoldDB" id="A0A179DDP8"/>
<dbReference type="GO" id="GO:0005524">
    <property type="term" value="F:ATP binding"/>
    <property type="evidence" value="ECO:0007669"/>
    <property type="project" value="UniProtKB-KW"/>
</dbReference>
<dbReference type="GO" id="GO:0015505">
    <property type="term" value="F:uracil:monoatomic cation symporter activity"/>
    <property type="evidence" value="ECO:0007669"/>
    <property type="project" value="TreeGrafter"/>
</dbReference>
<protein>
    <submittedName>
        <fullName evidence="9">Multidrug DMT transporter permease</fullName>
    </submittedName>
</protein>
<organism evidence="9 10">
    <name type="scientific">Pedobacter psychrophilus</name>
    <dbReference type="NCBI Taxonomy" id="1826909"/>
    <lineage>
        <taxon>Bacteria</taxon>
        <taxon>Pseudomonadati</taxon>
        <taxon>Bacteroidota</taxon>
        <taxon>Sphingobacteriia</taxon>
        <taxon>Sphingobacteriales</taxon>
        <taxon>Sphingobacteriaceae</taxon>
        <taxon>Pedobacter</taxon>
    </lineage>
</organism>